<dbReference type="PANTHER" id="PTHR24243">
    <property type="entry name" value="G-PROTEIN COUPLED RECEPTOR"/>
    <property type="match status" value="1"/>
</dbReference>
<reference evidence="11 12" key="1">
    <citation type="journal article" date="2021" name="Elife">
        <title>Chloroplast acquisition without the gene transfer in kleptoplastic sea slugs, Plakobranchus ocellatus.</title>
        <authorList>
            <person name="Maeda T."/>
            <person name="Takahashi S."/>
            <person name="Yoshida T."/>
            <person name="Shimamura S."/>
            <person name="Takaki Y."/>
            <person name="Nagai Y."/>
            <person name="Toyoda A."/>
            <person name="Suzuki Y."/>
            <person name="Arimoto A."/>
            <person name="Ishii H."/>
            <person name="Satoh N."/>
            <person name="Nishiyama T."/>
            <person name="Hasebe M."/>
            <person name="Maruyama T."/>
            <person name="Minagawa J."/>
            <person name="Obokata J."/>
            <person name="Shigenobu S."/>
        </authorList>
    </citation>
    <scope>NUCLEOTIDE SEQUENCE [LARGE SCALE GENOMIC DNA]</scope>
</reference>
<keyword evidence="7" id="KW-0807">Transducer</keyword>
<comment type="subcellular location">
    <subcellularLocation>
        <location evidence="1">Membrane</location>
        <topology evidence="1">Multi-pass membrane protein</topology>
    </subcellularLocation>
</comment>
<evidence type="ECO:0000256" key="6">
    <source>
        <dbReference type="ARBA" id="ARBA00023170"/>
    </source>
</evidence>
<gene>
    <name evidence="11" type="ORF">PoB_001950100</name>
</gene>
<dbReference type="GO" id="GO:0005886">
    <property type="term" value="C:plasma membrane"/>
    <property type="evidence" value="ECO:0007669"/>
    <property type="project" value="TreeGrafter"/>
</dbReference>
<evidence type="ECO:0000256" key="1">
    <source>
        <dbReference type="ARBA" id="ARBA00004141"/>
    </source>
</evidence>
<dbReference type="InterPro" id="IPR019427">
    <property type="entry name" value="7TM_GPCR_serpentine_rcpt_Srw"/>
</dbReference>
<dbReference type="PANTHER" id="PTHR24243:SF233">
    <property type="entry name" value="THYROTROPIN-RELEASING HORMONE RECEPTOR"/>
    <property type="match status" value="1"/>
</dbReference>
<dbReference type="PROSITE" id="PS50262">
    <property type="entry name" value="G_PROTEIN_RECEP_F1_2"/>
    <property type="match status" value="1"/>
</dbReference>
<keyword evidence="2 9" id="KW-0812">Transmembrane</keyword>
<evidence type="ECO:0000256" key="7">
    <source>
        <dbReference type="ARBA" id="ARBA00023224"/>
    </source>
</evidence>
<keyword evidence="4" id="KW-0297">G-protein coupled receptor</keyword>
<organism evidence="11 12">
    <name type="scientific">Plakobranchus ocellatus</name>
    <dbReference type="NCBI Taxonomy" id="259542"/>
    <lineage>
        <taxon>Eukaryota</taxon>
        <taxon>Metazoa</taxon>
        <taxon>Spiralia</taxon>
        <taxon>Lophotrochozoa</taxon>
        <taxon>Mollusca</taxon>
        <taxon>Gastropoda</taxon>
        <taxon>Heterobranchia</taxon>
        <taxon>Euthyneura</taxon>
        <taxon>Panpulmonata</taxon>
        <taxon>Sacoglossa</taxon>
        <taxon>Placobranchoidea</taxon>
        <taxon>Plakobranchidae</taxon>
        <taxon>Plakobranchus</taxon>
    </lineage>
</organism>
<evidence type="ECO:0000256" key="9">
    <source>
        <dbReference type="SAM" id="Phobius"/>
    </source>
</evidence>
<evidence type="ECO:0000259" key="10">
    <source>
        <dbReference type="PROSITE" id="PS50262"/>
    </source>
</evidence>
<sequence length="129" mass="14525">MIIALKRSPRFRIRSQPGKDENTLNSRSGDTASSQSSKTSNRELQVIKVVILVSAMFVVCNAPAKIASILRQTVPGLNIIGTYRLSQDALLIFVEGFLLLNSTLNIVVYLKYNTIYRTTFLQTFRKRSQ</sequence>
<evidence type="ECO:0000256" key="5">
    <source>
        <dbReference type="ARBA" id="ARBA00023136"/>
    </source>
</evidence>
<dbReference type="Gene3D" id="1.20.1070.10">
    <property type="entry name" value="Rhodopsin 7-helix transmembrane proteins"/>
    <property type="match status" value="1"/>
</dbReference>
<dbReference type="GO" id="GO:0008528">
    <property type="term" value="F:G protein-coupled peptide receptor activity"/>
    <property type="evidence" value="ECO:0007669"/>
    <property type="project" value="InterPro"/>
</dbReference>
<accession>A0AAV3ZED9</accession>
<evidence type="ECO:0000256" key="2">
    <source>
        <dbReference type="ARBA" id="ARBA00022692"/>
    </source>
</evidence>
<dbReference type="EMBL" id="BLXT01002310">
    <property type="protein sequence ID" value="GFN92995.1"/>
    <property type="molecule type" value="Genomic_DNA"/>
</dbReference>
<keyword evidence="6" id="KW-0675">Receptor</keyword>
<dbReference type="InterPro" id="IPR017452">
    <property type="entry name" value="GPCR_Rhodpsn_7TM"/>
</dbReference>
<keyword evidence="12" id="KW-1185">Reference proteome</keyword>
<evidence type="ECO:0000256" key="3">
    <source>
        <dbReference type="ARBA" id="ARBA00022989"/>
    </source>
</evidence>
<dbReference type="AlphaFoldDB" id="A0AAV3ZED9"/>
<dbReference type="Pfam" id="PF10324">
    <property type="entry name" value="7TM_GPCR_Srw"/>
    <property type="match status" value="1"/>
</dbReference>
<keyword evidence="3 9" id="KW-1133">Transmembrane helix</keyword>
<feature type="transmembrane region" description="Helical" evidence="9">
    <location>
        <begin position="46"/>
        <end position="70"/>
    </location>
</feature>
<keyword evidence="5 9" id="KW-0472">Membrane</keyword>
<name>A0AAV3ZED9_9GAST</name>
<evidence type="ECO:0000313" key="11">
    <source>
        <dbReference type="EMBL" id="GFN92995.1"/>
    </source>
</evidence>
<evidence type="ECO:0000256" key="8">
    <source>
        <dbReference type="SAM" id="MobiDB-lite"/>
    </source>
</evidence>
<feature type="region of interest" description="Disordered" evidence="8">
    <location>
        <begin position="14"/>
        <end position="41"/>
    </location>
</feature>
<dbReference type="SUPFAM" id="SSF81321">
    <property type="entry name" value="Family A G protein-coupled receptor-like"/>
    <property type="match status" value="1"/>
</dbReference>
<dbReference type="Proteomes" id="UP000735302">
    <property type="component" value="Unassembled WGS sequence"/>
</dbReference>
<feature type="compositionally biased region" description="Polar residues" evidence="8">
    <location>
        <begin position="23"/>
        <end position="41"/>
    </location>
</feature>
<feature type="domain" description="G-protein coupled receptors family 1 profile" evidence="10">
    <location>
        <begin position="1"/>
        <end position="109"/>
    </location>
</feature>
<protein>
    <recommendedName>
        <fullName evidence="10">G-protein coupled receptors family 1 profile domain-containing protein</fullName>
    </recommendedName>
</protein>
<evidence type="ECO:0000313" key="12">
    <source>
        <dbReference type="Proteomes" id="UP000735302"/>
    </source>
</evidence>
<comment type="caution">
    <text evidence="11">The sequence shown here is derived from an EMBL/GenBank/DDBJ whole genome shotgun (WGS) entry which is preliminary data.</text>
</comment>
<evidence type="ECO:0000256" key="4">
    <source>
        <dbReference type="ARBA" id="ARBA00023040"/>
    </source>
</evidence>
<proteinExistence type="predicted"/>
<feature type="transmembrane region" description="Helical" evidence="9">
    <location>
        <begin position="90"/>
        <end position="110"/>
    </location>
</feature>